<proteinExistence type="predicted"/>
<feature type="non-terminal residue" evidence="1">
    <location>
        <position position="232"/>
    </location>
</feature>
<sequence length="232" mass="26438">MFKIFIRQFLCASIIFLLFSCFFFGGGSSSYEFNSAKTYARIDKDLKAAEEWGLKALDMEPNNALIPYFLATEVYTPLKKRGKVAAMYIEALQRTENLKLDRPFKSGDEFINNVHEAIKNEASVISNEAIVLYNKGKKSKALPKFELSMKLNPEIVENYMLLSDISLENGDIDKAIEYIDKGLAVNNMNDLKIRKALCARKKEDYELAISVLKGIITDDKIFKIKTDKEILM</sequence>
<protein>
    <submittedName>
        <fullName evidence="1">Uncharacterized protein</fullName>
    </submittedName>
</protein>
<dbReference type="EMBL" id="UINC01164932">
    <property type="protein sequence ID" value="SVD66035.1"/>
    <property type="molecule type" value="Genomic_DNA"/>
</dbReference>
<dbReference type="InterPro" id="IPR011990">
    <property type="entry name" value="TPR-like_helical_dom_sf"/>
</dbReference>
<dbReference type="SUPFAM" id="SSF48452">
    <property type="entry name" value="TPR-like"/>
    <property type="match status" value="1"/>
</dbReference>
<dbReference type="Pfam" id="PF13181">
    <property type="entry name" value="TPR_8"/>
    <property type="match status" value="1"/>
</dbReference>
<dbReference type="Gene3D" id="1.25.40.10">
    <property type="entry name" value="Tetratricopeptide repeat domain"/>
    <property type="match status" value="1"/>
</dbReference>
<dbReference type="AlphaFoldDB" id="A0A382X5Z6"/>
<name>A0A382X5Z6_9ZZZZ</name>
<organism evidence="1">
    <name type="scientific">marine metagenome</name>
    <dbReference type="NCBI Taxonomy" id="408172"/>
    <lineage>
        <taxon>unclassified sequences</taxon>
        <taxon>metagenomes</taxon>
        <taxon>ecological metagenomes</taxon>
    </lineage>
</organism>
<dbReference type="InterPro" id="IPR019734">
    <property type="entry name" value="TPR_rpt"/>
</dbReference>
<evidence type="ECO:0000313" key="1">
    <source>
        <dbReference type="EMBL" id="SVD66035.1"/>
    </source>
</evidence>
<dbReference type="PROSITE" id="PS51257">
    <property type="entry name" value="PROKAR_LIPOPROTEIN"/>
    <property type="match status" value="1"/>
</dbReference>
<accession>A0A382X5Z6</accession>
<dbReference type="SMART" id="SM00028">
    <property type="entry name" value="TPR"/>
    <property type="match status" value="2"/>
</dbReference>
<gene>
    <name evidence="1" type="ORF">METZ01_LOCUS418889</name>
</gene>
<reference evidence="1" key="1">
    <citation type="submission" date="2018-05" db="EMBL/GenBank/DDBJ databases">
        <authorList>
            <person name="Lanie J.A."/>
            <person name="Ng W.-L."/>
            <person name="Kazmierczak K.M."/>
            <person name="Andrzejewski T.M."/>
            <person name="Davidsen T.M."/>
            <person name="Wayne K.J."/>
            <person name="Tettelin H."/>
            <person name="Glass J.I."/>
            <person name="Rusch D."/>
            <person name="Podicherti R."/>
            <person name="Tsui H.-C.T."/>
            <person name="Winkler M.E."/>
        </authorList>
    </citation>
    <scope>NUCLEOTIDE SEQUENCE</scope>
</reference>